<keyword evidence="2" id="KW-1185">Reference proteome</keyword>
<gene>
    <name evidence="1" type="primary">PARPA_06612.1 scaffold 22734</name>
</gene>
<dbReference type="AlphaFoldDB" id="A0A0B7N2V9"/>
<proteinExistence type="predicted"/>
<protein>
    <submittedName>
        <fullName evidence="1">Uncharacterized protein</fullName>
    </submittedName>
</protein>
<accession>A0A0B7N2V9</accession>
<dbReference type="Proteomes" id="UP000054107">
    <property type="component" value="Unassembled WGS sequence"/>
</dbReference>
<evidence type="ECO:0000313" key="1">
    <source>
        <dbReference type="EMBL" id="CEP12641.1"/>
    </source>
</evidence>
<reference evidence="1 2" key="1">
    <citation type="submission" date="2014-09" db="EMBL/GenBank/DDBJ databases">
        <authorList>
            <person name="Ellenberger Sabrina"/>
        </authorList>
    </citation>
    <scope>NUCLEOTIDE SEQUENCE [LARGE SCALE GENOMIC DNA]</scope>
    <source>
        <strain evidence="1 2">CBS 412.66</strain>
    </source>
</reference>
<sequence>MLFTALSVTAYPRNLFYTEYFRTCTLHPCAQYAQPPPTANHISCSKATIWRAIIFKFLWPTAITSLDVYNIRYSQQSAVSAPLIVIITLASIWRAYFDATTFEVKAVKANIQADVFKRISKDQVHSLL</sequence>
<name>A0A0B7N2V9_9FUNG</name>
<evidence type="ECO:0000313" key="2">
    <source>
        <dbReference type="Proteomes" id="UP000054107"/>
    </source>
</evidence>
<organism evidence="1 2">
    <name type="scientific">Parasitella parasitica</name>
    <dbReference type="NCBI Taxonomy" id="35722"/>
    <lineage>
        <taxon>Eukaryota</taxon>
        <taxon>Fungi</taxon>
        <taxon>Fungi incertae sedis</taxon>
        <taxon>Mucoromycota</taxon>
        <taxon>Mucoromycotina</taxon>
        <taxon>Mucoromycetes</taxon>
        <taxon>Mucorales</taxon>
        <taxon>Mucorineae</taxon>
        <taxon>Mucoraceae</taxon>
        <taxon>Parasitella</taxon>
    </lineage>
</organism>
<dbReference type="EMBL" id="LN728061">
    <property type="protein sequence ID" value="CEP12641.1"/>
    <property type="molecule type" value="Genomic_DNA"/>
</dbReference>